<dbReference type="STRING" id="3880.G7JRZ0"/>
<feature type="compositionally biased region" description="Low complexity" evidence="2">
    <location>
        <begin position="54"/>
        <end position="63"/>
    </location>
</feature>
<name>G7JRZ0_MEDTR</name>
<sequence length="443" mass="50249">MSFGAALFEQFISLVVKTTRPTGKDVSNIFTNLCTSKAGKGRRRFRLYAKRKGGSLSTSNASSSKKKSSLESQPKKDKDFDVLVPCAGLRNINNTCFMNAVLQAFTHILPLHRGLLLLDLKLHSSCPRADENKFCILCALRNHLTEAGHPSRDTVNPSELYNGLQSFMPEYTTGKHQDPHEFMIKALTALKGCLLEYNNLIDLTFRGAVVKQLRCCSCKASDEPVHLEVFDLTLNIDNASDTQTALDIYFNISKIDGAACSFCNKVGFCEEKRWLLEAPSVVVIHLNRLVFEFDPHSRKGHTRKENKNVGFKMDIDLEPYALSPTEKEGYWKYDLYAIVEHVGASVNSGHYICYVRCVGDQWYSMSDTVVTKVSEEAVMSKEAYLLFYLRKGFRSHRALQWMGGWILEVNLSLWILIRLKNHFGDDSASLSESEYERERFTKK</sequence>
<keyword evidence="4" id="KW-0378">Hydrolase</keyword>
<organism evidence="4 6">
    <name type="scientific">Medicago truncatula</name>
    <name type="common">Barrel medic</name>
    <name type="synonym">Medicago tribuloides</name>
    <dbReference type="NCBI Taxonomy" id="3880"/>
    <lineage>
        <taxon>Eukaryota</taxon>
        <taxon>Viridiplantae</taxon>
        <taxon>Streptophyta</taxon>
        <taxon>Embryophyta</taxon>
        <taxon>Tracheophyta</taxon>
        <taxon>Spermatophyta</taxon>
        <taxon>Magnoliopsida</taxon>
        <taxon>eudicotyledons</taxon>
        <taxon>Gunneridae</taxon>
        <taxon>Pentapetalae</taxon>
        <taxon>rosids</taxon>
        <taxon>fabids</taxon>
        <taxon>Fabales</taxon>
        <taxon>Fabaceae</taxon>
        <taxon>Papilionoideae</taxon>
        <taxon>50 kb inversion clade</taxon>
        <taxon>NPAAA clade</taxon>
        <taxon>Hologalegina</taxon>
        <taxon>IRL clade</taxon>
        <taxon>Trifolieae</taxon>
        <taxon>Medicago</taxon>
    </lineage>
</organism>
<dbReference type="Pfam" id="PF00443">
    <property type="entry name" value="UCH"/>
    <property type="match status" value="1"/>
</dbReference>
<gene>
    <name evidence="4" type="ordered locus">MTR_4g111860</name>
</gene>
<comment type="similarity">
    <text evidence="1">Belongs to the peptidase C19 family.</text>
</comment>
<dbReference type="PANTHER" id="PTHR24006:SF747">
    <property type="entry name" value="UBIQUITIN CARBOXYL-TERMINAL HYDROLASE 20"/>
    <property type="match status" value="1"/>
</dbReference>
<dbReference type="GO" id="GO:0005634">
    <property type="term" value="C:nucleus"/>
    <property type="evidence" value="ECO:0000318"/>
    <property type="project" value="GO_Central"/>
</dbReference>
<dbReference type="GO" id="GO:0016579">
    <property type="term" value="P:protein deubiquitination"/>
    <property type="evidence" value="ECO:0007669"/>
    <property type="project" value="InterPro"/>
</dbReference>
<dbReference type="eggNOG" id="KOG1865">
    <property type="taxonomic scope" value="Eukaryota"/>
</dbReference>
<accession>A0A0C3X4W5</accession>
<dbReference type="Proteomes" id="UP000002051">
    <property type="component" value="Chromosome 4"/>
</dbReference>
<proteinExistence type="inferred from homology"/>
<evidence type="ECO:0000256" key="1">
    <source>
        <dbReference type="ARBA" id="ARBA00009085"/>
    </source>
</evidence>
<keyword evidence="6" id="KW-1185">Reference proteome</keyword>
<dbReference type="AlphaFoldDB" id="G7JRZ0"/>
<evidence type="ECO:0000313" key="5">
    <source>
        <dbReference type="EnsemblPlants" id="AES91287"/>
    </source>
</evidence>
<evidence type="ECO:0000256" key="2">
    <source>
        <dbReference type="SAM" id="MobiDB-lite"/>
    </source>
</evidence>
<feature type="domain" description="USP" evidence="3">
    <location>
        <begin position="87"/>
        <end position="391"/>
    </location>
</feature>
<dbReference type="InterPro" id="IPR050164">
    <property type="entry name" value="Peptidase_C19"/>
</dbReference>
<dbReference type="PROSITE" id="PS50235">
    <property type="entry name" value="USP_3"/>
    <property type="match status" value="1"/>
</dbReference>
<evidence type="ECO:0000313" key="6">
    <source>
        <dbReference type="Proteomes" id="UP000002051"/>
    </source>
</evidence>
<dbReference type="SUPFAM" id="SSF54001">
    <property type="entry name" value="Cysteine proteinases"/>
    <property type="match status" value="1"/>
</dbReference>
<dbReference type="PANTHER" id="PTHR24006">
    <property type="entry name" value="UBIQUITIN CARBOXYL-TERMINAL HYDROLASE"/>
    <property type="match status" value="1"/>
</dbReference>
<reference evidence="4 6" key="2">
    <citation type="journal article" date="2014" name="BMC Genomics">
        <title>An improved genome release (version Mt4.0) for the model legume Medicago truncatula.</title>
        <authorList>
            <person name="Tang H."/>
            <person name="Krishnakumar V."/>
            <person name="Bidwell S."/>
            <person name="Rosen B."/>
            <person name="Chan A."/>
            <person name="Zhou S."/>
            <person name="Gentzbittel L."/>
            <person name="Childs K.L."/>
            <person name="Yandell M."/>
            <person name="Gundlach H."/>
            <person name="Mayer K.F."/>
            <person name="Schwartz D.C."/>
            <person name="Town C.D."/>
        </authorList>
    </citation>
    <scope>GENOME REANNOTATION</scope>
    <source>
        <strain evidence="5 6">cv. Jemalong A17</strain>
    </source>
</reference>
<dbReference type="GO" id="GO:0031647">
    <property type="term" value="P:regulation of protein stability"/>
    <property type="evidence" value="ECO:0000318"/>
    <property type="project" value="GO_Central"/>
</dbReference>
<dbReference type="EMBL" id="CM001220">
    <property type="protein sequence ID" value="AES91287.2"/>
    <property type="molecule type" value="Genomic_DNA"/>
</dbReference>
<dbReference type="Gene3D" id="3.90.70.10">
    <property type="entry name" value="Cysteine proteinases"/>
    <property type="match status" value="1"/>
</dbReference>
<dbReference type="PROSITE" id="PS00973">
    <property type="entry name" value="USP_2"/>
    <property type="match status" value="1"/>
</dbReference>
<dbReference type="GO" id="GO:0005829">
    <property type="term" value="C:cytosol"/>
    <property type="evidence" value="ECO:0000318"/>
    <property type="project" value="GO_Central"/>
</dbReference>
<dbReference type="InterPro" id="IPR001394">
    <property type="entry name" value="Peptidase_C19_UCH"/>
</dbReference>
<dbReference type="PaxDb" id="3880-AES91287"/>
<evidence type="ECO:0000313" key="4">
    <source>
        <dbReference type="EMBL" id="AES91287.2"/>
    </source>
</evidence>
<dbReference type="EnsemblPlants" id="AES91287">
    <property type="protein sequence ID" value="AES91287"/>
    <property type="gene ID" value="MTR_4g111860"/>
</dbReference>
<dbReference type="HOGENOM" id="CLU_618761_0_0_1"/>
<reference evidence="5" key="3">
    <citation type="submission" date="2015-04" db="UniProtKB">
        <authorList>
            <consortium name="EnsemblPlants"/>
        </authorList>
    </citation>
    <scope>IDENTIFICATION</scope>
    <source>
        <strain evidence="5">cv. Jemalong A17</strain>
    </source>
</reference>
<feature type="region of interest" description="Disordered" evidence="2">
    <location>
        <begin position="52"/>
        <end position="74"/>
    </location>
</feature>
<dbReference type="InterPro" id="IPR018200">
    <property type="entry name" value="USP_CS"/>
</dbReference>
<accession>G7JRZ0</accession>
<evidence type="ECO:0000259" key="3">
    <source>
        <dbReference type="PROSITE" id="PS50235"/>
    </source>
</evidence>
<dbReference type="InterPro" id="IPR038765">
    <property type="entry name" value="Papain-like_cys_pep_sf"/>
</dbReference>
<reference evidence="4 6" key="1">
    <citation type="journal article" date="2011" name="Nature">
        <title>The Medicago genome provides insight into the evolution of rhizobial symbioses.</title>
        <authorList>
            <person name="Young N.D."/>
            <person name="Debelle F."/>
            <person name="Oldroyd G.E."/>
            <person name="Geurts R."/>
            <person name="Cannon S.B."/>
            <person name="Udvardi M.K."/>
            <person name="Benedito V.A."/>
            <person name="Mayer K.F."/>
            <person name="Gouzy J."/>
            <person name="Schoof H."/>
            <person name="Van de Peer Y."/>
            <person name="Proost S."/>
            <person name="Cook D.R."/>
            <person name="Meyers B.C."/>
            <person name="Spannagl M."/>
            <person name="Cheung F."/>
            <person name="De Mita S."/>
            <person name="Krishnakumar V."/>
            <person name="Gundlach H."/>
            <person name="Zhou S."/>
            <person name="Mudge J."/>
            <person name="Bharti A.K."/>
            <person name="Murray J.D."/>
            <person name="Naoumkina M.A."/>
            <person name="Rosen B."/>
            <person name="Silverstein K.A."/>
            <person name="Tang H."/>
            <person name="Rombauts S."/>
            <person name="Zhao P.X."/>
            <person name="Zhou P."/>
            <person name="Barbe V."/>
            <person name="Bardou P."/>
            <person name="Bechner M."/>
            <person name="Bellec A."/>
            <person name="Berger A."/>
            <person name="Berges H."/>
            <person name="Bidwell S."/>
            <person name="Bisseling T."/>
            <person name="Choisne N."/>
            <person name="Couloux A."/>
            <person name="Denny R."/>
            <person name="Deshpande S."/>
            <person name="Dai X."/>
            <person name="Doyle J.J."/>
            <person name="Dudez A.M."/>
            <person name="Farmer A.D."/>
            <person name="Fouteau S."/>
            <person name="Franken C."/>
            <person name="Gibelin C."/>
            <person name="Gish J."/>
            <person name="Goldstein S."/>
            <person name="Gonzalez A.J."/>
            <person name="Green P.J."/>
            <person name="Hallab A."/>
            <person name="Hartog M."/>
            <person name="Hua A."/>
            <person name="Humphray S.J."/>
            <person name="Jeong D.H."/>
            <person name="Jing Y."/>
            <person name="Jocker A."/>
            <person name="Kenton S.M."/>
            <person name="Kim D.J."/>
            <person name="Klee K."/>
            <person name="Lai H."/>
            <person name="Lang C."/>
            <person name="Lin S."/>
            <person name="Macmil S.L."/>
            <person name="Magdelenat G."/>
            <person name="Matthews L."/>
            <person name="McCorrison J."/>
            <person name="Monaghan E.L."/>
            <person name="Mun J.H."/>
            <person name="Najar F.Z."/>
            <person name="Nicholson C."/>
            <person name="Noirot C."/>
            <person name="O'Bleness M."/>
            <person name="Paule C.R."/>
            <person name="Poulain J."/>
            <person name="Prion F."/>
            <person name="Qin B."/>
            <person name="Qu C."/>
            <person name="Retzel E.F."/>
            <person name="Riddle C."/>
            <person name="Sallet E."/>
            <person name="Samain S."/>
            <person name="Samson N."/>
            <person name="Sanders I."/>
            <person name="Saurat O."/>
            <person name="Scarpelli C."/>
            <person name="Schiex T."/>
            <person name="Segurens B."/>
            <person name="Severin A.J."/>
            <person name="Sherrier D.J."/>
            <person name="Shi R."/>
            <person name="Sims S."/>
            <person name="Singer S.R."/>
            <person name="Sinharoy S."/>
            <person name="Sterck L."/>
            <person name="Viollet A."/>
            <person name="Wang B.B."/>
            <person name="Wang K."/>
            <person name="Wang M."/>
            <person name="Wang X."/>
            <person name="Warfsmann J."/>
            <person name="Weissenbach J."/>
            <person name="White D.D."/>
            <person name="White J.D."/>
            <person name="Wiley G.B."/>
            <person name="Wincker P."/>
            <person name="Xing Y."/>
            <person name="Yang L."/>
            <person name="Yao Z."/>
            <person name="Ying F."/>
            <person name="Zhai J."/>
            <person name="Zhou L."/>
            <person name="Zuber A."/>
            <person name="Denarie J."/>
            <person name="Dixon R.A."/>
            <person name="May G.D."/>
            <person name="Schwartz D.C."/>
            <person name="Rogers J."/>
            <person name="Quetier F."/>
            <person name="Town C.D."/>
            <person name="Roe B.A."/>
        </authorList>
    </citation>
    <scope>NUCLEOTIDE SEQUENCE [LARGE SCALE GENOMIC DNA]</scope>
    <source>
        <strain evidence="4">A17</strain>
        <strain evidence="5 6">cv. Jemalong A17</strain>
    </source>
</reference>
<dbReference type="GO" id="GO:0004843">
    <property type="term" value="F:cysteine-type deubiquitinase activity"/>
    <property type="evidence" value="ECO:0000318"/>
    <property type="project" value="GO_Central"/>
</dbReference>
<dbReference type="InterPro" id="IPR028889">
    <property type="entry name" value="USP"/>
</dbReference>
<protein>
    <submittedName>
        <fullName evidence="4">Ubiquitin carboxyl-terminal hydrolase</fullName>
    </submittedName>
</protein>